<name>A0A4Q7IL40_9GAMM</name>
<comment type="caution">
    <text evidence="1">The sequence shown here is derived from an EMBL/GenBank/DDBJ whole genome shotgun (WGS) entry which is preliminary data.</text>
</comment>
<dbReference type="Pfam" id="PF13481">
    <property type="entry name" value="AAA_25"/>
    <property type="match status" value="1"/>
</dbReference>
<evidence type="ECO:0008006" key="3">
    <source>
        <dbReference type="Google" id="ProtNLM"/>
    </source>
</evidence>
<dbReference type="AlphaFoldDB" id="A0A4Q7IL40"/>
<reference evidence="1 2" key="1">
    <citation type="submission" date="2018-01" db="EMBL/GenBank/DDBJ databases">
        <title>Co-occurrence of chitin degradation, pigmentation and bioactivity in marine Pseudoalteromonas.</title>
        <authorList>
            <person name="Paulsen S."/>
            <person name="Gram L."/>
            <person name="Machado H."/>
        </authorList>
    </citation>
    <scope>NUCLEOTIDE SEQUENCE [LARGE SCALE GENOMIC DNA]</scope>
    <source>
        <strain evidence="1 2">S3898</strain>
    </source>
</reference>
<dbReference type="Proteomes" id="UP000291338">
    <property type="component" value="Unassembled WGS sequence"/>
</dbReference>
<evidence type="ECO:0000313" key="2">
    <source>
        <dbReference type="Proteomes" id="UP000291338"/>
    </source>
</evidence>
<dbReference type="SUPFAM" id="SSF52540">
    <property type="entry name" value="P-loop containing nucleoside triphosphate hydrolases"/>
    <property type="match status" value="1"/>
</dbReference>
<protein>
    <recommendedName>
        <fullName evidence="3">AAA+ ATPase domain-containing protein</fullName>
    </recommendedName>
</protein>
<dbReference type="Gene3D" id="3.40.50.300">
    <property type="entry name" value="P-loop containing nucleotide triphosphate hydrolases"/>
    <property type="match status" value="1"/>
</dbReference>
<proteinExistence type="predicted"/>
<dbReference type="InterPro" id="IPR027417">
    <property type="entry name" value="P-loop_NTPase"/>
</dbReference>
<dbReference type="EMBL" id="PPSX01000040">
    <property type="protein sequence ID" value="RZQ52914.1"/>
    <property type="molecule type" value="Genomic_DNA"/>
</dbReference>
<organism evidence="1 2">
    <name type="scientific">Pseudoalteromonas phenolica</name>
    <dbReference type="NCBI Taxonomy" id="161398"/>
    <lineage>
        <taxon>Bacteria</taxon>
        <taxon>Pseudomonadati</taxon>
        <taxon>Pseudomonadota</taxon>
        <taxon>Gammaproteobacteria</taxon>
        <taxon>Alteromonadales</taxon>
        <taxon>Pseudoalteromonadaceae</taxon>
        <taxon>Pseudoalteromonas</taxon>
    </lineage>
</organism>
<accession>A0A4Q7IL40</accession>
<evidence type="ECO:0000313" key="1">
    <source>
        <dbReference type="EMBL" id="RZQ52914.1"/>
    </source>
</evidence>
<sequence>MVNKLKNIKEIIKATPELKDLNSFNEAQLIELCLAAGVNLQKFKPQKAGELLQKEIKERDMLLGYLIQSQMIVNFTAPSGICKSWLAMYLCVAMATGGTSLGLKAPKPRKIVYLDAEMPEIDAQTRMRCFASGLVGELLKLFEANFSIMNIDGAGQELPDLTSLLAQRIVSHYCKDVDVLVIDNFISVFTETDDKDDIKMKQFTNWLRELRKSGLTIITINHTTKEGKRLGSVILDTYNDLTIDIREPKPDSKGPNKDIKKDYLSFIFSKARHLTAEQKETFYFKFNIDESGVNFWKVQPEI</sequence>
<gene>
    <name evidence="1" type="ORF">C1E23_11655</name>
</gene>